<organism evidence="2 3">
    <name type="scientific">Roseateles aquae</name>
    <dbReference type="NCBI Taxonomy" id="3077235"/>
    <lineage>
        <taxon>Bacteria</taxon>
        <taxon>Pseudomonadati</taxon>
        <taxon>Pseudomonadota</taxon>
        <taxon>Betaproteobacteria</taxon>
        <taxon>Burkholderiales</taxon>
        <taxon>Sphaerotilaceae</taxon>
        <taxon>Roseateles</taxon>
    </lineage>
</organism>
<dbReference type="InterPro" id="IPR022045">
    <property type="entry name" value="TcdB_toxin_mid/N"/>
</dbReference>
<evidence type="ECO:0000313" key="2">
    <source>
        <dbReference type="EMBL" id="MDT9002476.1"/>
    </source>
</evidence>
<evidence type="ECO:0000313" key="3">
    <source>
        <dbReference type="Proteomes" id="UP001246372"/>
    </source>
</evidence>
<dbReference type="EMBL" id="JAVXZY010000028">
    <property type="protein sequence ID" value="MDT9002476.1"/>
    <property type="molecule type" value="Genomic_DNA"/>
</dbReference>
<sequence>MDQRPADLLLRVSSPTGLQTRLTYTTVGNPTQGLASDGSTITFATPRYSSGRTAGQSIFPKADVAFPMNVVATVEADTGIAGGALRTEYAYKGLRVATNGRGLLGFMQVNQQNPAPDGSQLNVLTDYFQDHPYTGVAAVSQTFKGPLGSTASRLSRSTNGYCEGTANAAGIQINNGGVAPTPCASSALVQRPYLAQSLEEGWDVNGEALPIVRKTSTYNGDGDPLTITIQTSGSSAGQSQTFTKQVSNSYETADSSCAADNKSCSWILGRLKRATVSNTVPNLLPSLTASAGSNANATAIAGTLTLPSSATAELTASLAINNIALNTTGTAKATLANNGTAALTVSAINASSVTGAGFSFQSTDCTASLAAKTSCSITVGFTPTVAGSATGKLTINTALGSRETALTGSSALNSSVSLDHVSPKPSGTYIPAYSTTTLAVYYRNNGAAPVALSSFSSSSGGYFMNAGGGNGSCDLGLALAPGKTCWVLVGWGGAEGAVTTDTQATFGSSVITQRVSAIQQTLSMTVENNGASTAGTADMKVTLSNPTPGHFKFGAPKLKLNGATGQGTWTLYSDSCGAMLNANASCQMVVRYTAGA</sequence>
<protein>
    <submittedName>
        <fullName evidence="2">Choice-of-anchor D domain-containing protein</fullName>
    </submittedName>
</protein>
<name>A0ABU3PKA1_9BURK</name>
<dbReference type="Proteomes" id="UP001246372">
    <property type="component" value="Unassembled WGS sequence"/>
</dbReference>
<reference evidence="2" key="1">
    <citation type="submission" date="2023-09" db="EMBL/GenBank/DDBJ databases">
        <title>Paucibacter sp. APW11 Genome sequencing and assembly.</title>
        <authorList>
            <person name="Kim I."/>
        </authorList>
    </citation>
    <scope>NUCLEOTIDE SEQUENCE</scope>
    <source>
        <strain evidence="2">APW11</strain>
    </source>
</reference>
<accession>A0ABU3PKA1</accession>
<proteinExistence type="predicted"/>
<comment type="caution">
    <text evidence="2">The sequence shown here is derived from an EMBL/GenBank/DDBJ whole genome shotgun (WGS) entry which is preliminary data.</text>
</comment>
<gene>
    <name evidence="2" type="ORF">RQP53_24605</name>
</gene>
<dbReference type="Gene3D" id="2.60.40.10">
    <property type="entry name" value="Immunoglobulins"/>
    <property type="match status" value="1"/>
</dbReference>
<keyword evidence="3" id="KW-1185">Reference proteome</keyword>
<dbReference type="Pfam" id="PF12256">
    <property type="entry name" value="TcdB_toxin_midN"/>
    <property type="match status" value="1"/>
</dbReference>
<dbReference type="NCBIfam" id="NF012200">
    <property type="entry name" value="choice_anch_D"/>
    <property type="match status" value="1"/>
</dbReference>
<feature type="non-terminal residue" evidence="2">
    <location>
        <position position="596"/>
    </location>
</feature>
<evidence type="ECO:0000259" key="1">
    <source>
        <dbReference type="Pfam" id="PF12256"/>
    </source>
</evidence>
<dbReference type="InterPro" id="IPR013783">
    <property type="entry name" value="Ig-like_fold"/>
</dbReference>
<dbReference type="RefSeq" id="WP_315653373.1">
    <property type="nucleotide sequence ID" value="NZ_JAVXZY010000028.1"/>
</dbReference>
<feature type="domain" description="Insecticide toxin TcdB middle/N-terminal" evidence="1">
    <location>
        <begin position="5"/>
        <end position="125"/>
    </location>
</feature>